<evidence type="ECO:0000313" key="3">
    <source>
        <dbReference type="Proteomes" id="UP000038802"/>
    </source>
</evidence>
<evidence type="ECO:0000256" key="1">
    <source>
        <dbReference type="SAM" id="MobiDB-lite"/>
    </source>
</evidence>
<dbReference type="AlphaFoldDB" id="A0A0U0SLT1"/>
<sequence>MVRRRIRPTCLESSRRSRSGHSSRGRSTSSARNLLVPERFCPRDWNFSANGLCWAKAVSQGDPITGA</sequence>
<name>A0A0U0SLT1_MYCTX</name>
<feature type="region of interest" description="Disordered" evidence="1">
    <location>
        <begin position="1"/>
        <end position="31"/>
    </location>
</feature>
<dbReference type="EMBL" id="CSAE01000775">
    <property type="protein sequence ID" value="COW90040.1"/>
    <property type="molecule type" value="Genomic_DNA"/>
</dbReference>
<gene>
    <name evidence="2" type="ORF">ERS007703_04420</name>
</gene>
<reference evidence="3" key="1">
    <citation type="submission" date="2015-03" db="EMBL/GenBank/DDBJ databases">
        <authorList>
            <consortium name="Pathogen Informatics"/>
        </authorList>
    </citation>
    <scope>NUCLEOTIDE SEQUENCE [LARGE SCALE GENOMIC DNA]</scope>
    <source>
        <strain evidence="3">K00500041</strain>
    </source>
</reference>
<dbReference type="Proteomes" id="UP000038802">
    <property type="component" value="Unassembled WGS sequence"/>
</dbReference>
<evidence type="ECO:0000313" key="2">
    <source>
        <dbReference type="EMBL" id="COW90040.1"/>
    </source>
</evidence>
<accession>A0A0U0SLT1</accession>
<proteinExistence type="predicted"/>
<organism evidence="2 3">
    <name type="scientific">Mycobacterium tuberculosis</name>
    <dbReference type="NCBI Taxonomy" id="1773"/>
    <lineage>
        <taxon>Bacteria</taxon>
        <taxon>Bacillati</taxon>
        <taxon>Actinomycetota</taxon>
        <taxon>Actinomycetes</taxon>
        <taxon>Mycobacteriales</taxon>
        <taxon>Mycobacteriaceae</taxon>
        <taxon>Mycobacterium</taxon>
        <taxon>Mycobacterium tuberculosis complex</taxon>
    </lineage>
</organism>
<protein>
    <submittedName>
        <fullName evidence="2">Uncharacterized protein</fullName>
    </submittedName>
</protein>